<dbReference type="InterPro" id="IPR046335">
    <property type="entry name" value="LacI/GalR-like_sensor"/>
</dbReference>
<keyword evidence="1" id="KW-0805">Transcription regulation</keyword>
<dbReference type="SUPFAM" id="SSF53822">
    <property type="entry name" value="Periplasmic binding protein-like I"/>
    <property type="match status" value="1"/>
</dbReference>
<evidence type="ECO:0000256" key="2">
    <source>
        <dbReference type="ARBA" id="ARBA00023125"/>
    </source>
</evidence>
<keyword evidence="2 5" id="KW-0238">DNA-binding</keyword>
<dbReference type="SUPFAM" id="SSF47413">
    <property type="entry name" value="lambda repressor-like DNA-binding domains"/>
    <property type="match status" value="1"/>
</dbReference>
<dbReference type="SMART" id="SM00354">
    <property type="entry name" value="HTH_LACI"/>
    <property type="match status" value="1"/>
</dbReference>
<dbReference type="PANTHER" id="PTHR30146:SF138">
    <property type="entry name" value="TRANSCRIPTIONAL REGULATORY PROTEIN"/>
    <property type="match status" value="1"/>
</dbReference>
<dbReference type="CDD" id="cd01392">
    <property type="entry name" value="HTH_LacI"/>
    <property type="match status" value="1"/>
</dbReference>
<name>A0ABW3ZNV9_9RHOB</name>
<dbReference type="GO" id="GO:0003677">
    <property type="term" value="F:DNA binding"/>
    <property type="evidence" value="ECO:0007669"/>
    <property type="project" value="UniProtKB-KW"/>
</dbReference>
<evidence type="ECO:0000313" key="6">
    <source>
        <dbReference type="Proteomes" id="UP001597135"/>
    </source>
</evidence>
<keyword evidence="3" id="KW-0804">Transcription</keyword>
<sequence>MRSGTNPTVNDVATAAGVSTATVSRCINSPEVVQPDTLRRVRAAIDTLGYAPNFGARALAAKRTNTVGAIVPTLENAIFARGLEAVQRELAAAGSTMLVSSSSYDPEQEAEQIRTLVARGADALLLIGFERSAEIYDFLDRRKIPHVVAWAFAPDQPRPAVGFDNRAAMRALAEKTLAFGHRRIGLVTAQREGNDRAQNRWLGLLDAMRAAGLGEDDLSLQETVYDIESGRAAAHALLTRDPRPTVIMCGNDVLAAGAMIAARELGLSVPEDVSITGFDDIEIARVLTPQLTTVHVPHREMGRRAARMLIDMRDDATAADSVELGTEVILRGTLGPAPVTP</sequence>
<evidence type="ECO:0000313" key="5">
    <source>
        <dbReference type="EMBL" id="MFD1344440.1"/>
    </source>
</evidence>
<keyword evidence="6" id="KW-1185">Reference proteome</keyword>
<gene>
    <name evidence="5" type="ORF">ACFQ4E_18565</name>
</gene>
<comment type="caution">
    <text evidence="5">The sequence shown here is derived from an EMBL/GenBank/DDBJ whole genome shotgun (WGS) entry which is preliminary data.</text>
</comment>
<dbReference type="Pfam" id="PF13377">
    <property type="entry name" value="Peripla_BP_3"/>
    <property type="match status" value="1"/>
</dbReference>
<evidence type="ECO:0000256" key="1">
    <source>
        <dbReference type="ARBA" id="ARBA00023015"/>
    </source>
</evidence>
<dbReference type="Pfam" id="PF00356">
    <property type="entry name" value="LacI"/>
    <property type="match status" value="1"/>
</dbReference>
<dbReference type="Gene3D" id="3.40.50.2300">
    <property type="match status" value="2"/>
</dbReference>
<dbReference type="InterPro" id="IPR028082">
    <property type="entry name" value="Peripla_BP_I"/>
</dbReference>
<dbReference type="CDD" id="cd06273">
    <property type="entry name" value="PBP1_LacI-like"/>
    <property type="match status" value="1"/>
</dbReference>
<evidence type="ECO:0000259" key="4">
    <source>
        <dbReference type="PROSITE" id="PS50932"/>
    </source>
</evidence>
<dbReference type="RefSeq" id="WP_386806021.1">
    <property type="nucleotide sequence ID" value="NZ_JBHTMU010000050.1"/>
</dbReference>
<proteinExistence type="predicted"/>
<protein>
    <submittedName>
        <fullName evidence="5">LacI family DNA-binding transcriptional regulator</fullName>
    </submittedName>
</protein>
<dbReference type="InterPro" id="IPR010982">
    <property type="entry name" value="Lambda_DNA-bd_dom_sf"/>
</dbReference>
<evidence type="ECO:0000256" key="3">
    <source>
        <dbReference type="ARBA" id="ARBA00023163"/>
    </source>
</evidence>
<organism evidence="5 6">
    <name type="scientific">Litorisediminicola beolgyonensis</name>
    <dbReference type="NCBI Taxonomy" id="1173614"/>
    <lineage>
        <taxon>Bacteria</taxon>
        <taxon>Pseudomonadati</taxon>
        <taxon>Pseudomonadota</taxon>
        <taxon>Alphaproteobacteria</taxon>
        <taxon>Rhodobacterales</taxon>
        <taxon>Paracoccaceae</taxon>
        <taxon>Litorisediminicola</taxon>
    </lineage>
</organism>
<dbReference type="PANTHER" id="PTHR30146">
    <property type="entry name" value="LACI-RELATED TRANSCRIPTIONAL REPRESSOR"/>
    <property type="match status" value="1"/>
</dbReference>
<dbReference type="PROSITE" id="PS50932">
    <property type="entry name" value="HTH_LACI_2"/>
    <property type="match status" value="1"/>
</dbReference>
<dbReference type="EMBL" id="JBHTMU010000050">
    <property type="protein sequence ID" value="MFD1344440.1"/>
    <property type="molecule type" value="Genomic_DNA"/>
</dbReference>
<reference evidence="6" key="1">
    <citation type="journal article" date="2019" name="Int. J. Syst. Evol. Microbiol.">
        <title>The Global Catalogue of Microorganisms (GCM) 10K type strain sequencing project: providing services to taxonomists for standard genome sequencing and annotation.</title>
        <authorList>
            <consortium name="The Broad Institute Genomics Platform"/>
            <consortium name="The Broad Institute Genome Sequencing Center for Infectious Disease"/>
            <person name="Wu L."/>
            <person name="Ma J."/>
        </authorList>
    </citation>
    <scope>NUCLEOTIDE SEQUENCE [LARGE SCALE GENOMIC DNA]</scope>
    <source>
        <strain evidence="6">CCUG 62953</strain>
    </source>
</reference>
<dbReference type="InterPro" id="IPR000843">
    <property type="entry name" value="HTH_LacI"/>
</dbReference>
<dbReference type="Proteomes" id="UP001597135">
    <property type="component" value="Unassembled WGS sequence"/>
</dbReference>
<feature type="domain" description="HTH lacI-type" evidence="4">
    <location>
        <begin position="7"/>
        <end position="61"/>
    </location>
</feature>
<accession>A0ABW3ZNV9</accession>
<dbReference type="Gene3D" id="1.10.260.40">
    <property type="entry name" value="lambda repressor-like DNA-binding domains"/>
    <property type="match status" value="1"/>
</dbReference>
<dbReference type="PRINTS" id="PR00036">
    <property type="entry name" value="HTHLACI"/>
</dbReference>